<evidence type="ECO:0008006" key="3">
    <source>
        <dbReference type="Google" id="ProtNLM"/>
    </source>
</evidence>
<accession>A0ABR3JRC2</accession>
<dbReference type="EMBL" id="JASNQZ010000004">
    <property type="protein sequence ID" value="KAL0958101.1"/>
    <property type="molecule type" value="Genomic_DNA"/>
</dbReference>
<dbReference type="SUPFAM" id="SSF52047">
    <property type="entry name" value="RNI-like"/>
    <property type="match status" value="1"/>
</dbReference>
<sequence length="519" mass="58915">MSPSSSVLADRETFFFTGSKIPAPIVPSYPHLLHSNNIPSIIEAATVQSDVELLDREGAMVAEELAEATTYLDRIRAVRDRLQMARHRQNILLSPIRRLPPGILEKIFLNCLGELELCYTNPPWTCSHVCRQWRTVALATPELWSTIVTPMYPDENNVAISMKRIELMLQRSGLAPLTIEWQPHHYHGRNAHATSLSLLQLLVPHSHRWHSLKLKLPNDARLLQTLKGLVGRLPNLRFLRIFAFHDIGSSIKEFAADSKLETLHMSGNQTLLKLQLSVRHLRHLTIQSEASYPVWEYLQGAEELRSLKISHIWIAPSESLKTKARSKRLCLPRLTHLTIHSFPLDMLDYFTCPSLEVLEFKAYYRYKKAPFGPDLCNFLRRTRRNIRSFTLNDFPALSDQTMRGIVKALPAVEHLNISNSQASCNAFFEPQGRADTGGSFPCLTQLDLYRCQAAAEILLDFIEERVAGSSPTLQKVSIGCMSRTFPQGSEESARLRKLVVEHGLRYDGHLEDSTIVDSD</sequence>
<dbReference type="Proteomes" id="UP001556367">
    <property type="component" value="Unassembled WGS sequence"/>
</dbReference>
<dbReference type="Gene3D" id="1.20.1280.50">
    <property type="match status" value="1"/>
</dbReference>
<dbReference type="InterPro" id="IPR036047">
    <property type="entry name" value="F-box-like_dom_sf"/>
</dbReference>
<proteinExistence type="predicted"/>
<dbReference type="SUPFAM" id="SSF81383">
    <property type="entry name" value="F-box domain"/>
    <property type="match status" value="1"/>
</dbReference>
<dbReference type="PANTHER" id="PTHR38926:SF5">
    <property type="entry name" value="F-BOX AND LEUCINE-RICH REPEAT PROTEIN 6"/>
    <property type="match status" value="1"/>
</dbReference>
<keyword evidence="2" id="KW-1185">Reference proteome</keyword>
<dbReference type="Gene3D" id="3.80.10.10">
    <property type="entry name" value="Ribonuclease Inhibitor"/>
    <property type="match status" value="1"/>
</dbReference>
<gene>
    <name evidence="1" type="ORF">HGRIS_000272</name>
</gene>
<name>A0ABR3JRC2_9AGAR</name>
<comment type="caution">
    <text evidence="1">The sequence shown here is derived from an EMBL/GenBank/DDBJ whole genome shotgun (WGS) entry which is preliminary data.</text>
</comment>
<evidence type="ECO:0000313" key="1">
    <source>
        <dbReference type="EMBL" id="KAL0958101.1"/>
    </source>
</evidence>
<organism evidence="1 2">
    <name type="scientific">Hohenbuehelia grisea</name>
    <dbReference type="NCBI Taxonomy" id="104357"/>
    <lineage>
        <taxon>Eukaryota</taxon>
        <taxon>Fungi</taxon>
        <taxon>Dikarya</taxon>
        <taxon>Basidiomycota</taxon>
        <taxon>Agaricomycotina</taxon>
        <taxon>Agaricomycetes</taxon>
        <taxon>Agaricomycetidae</taxon>
        <taxon>Agaricales</taxon>
        <taxon>Pleurotineae</taxon>
        <taxon>Pleurotaceae</taxon>
        <taxon>Hohenbuehelia</taxon>
    </lineage>
</organism>
<reference evidence="2" key="1">
    <citation type="submission" date="2024-06" db="EMBL/GenBank/DDBJ databases">
        <title>Multi-omics analyses provide insights into the biosynthesis of the anticancer antibiotic pleurotin in Hohenbuehelia grisea.</title>
        <authorList>
            <person name="Weaver J.A."/>
            <person name="Alberti F."/>
        </authorList>
    </citation>
    <scope>NUCLEOTIDE SEQUENCE [LARGE SCALE GENOMIC DNA]</scope>
    <source>
        <strain evidence="2">T-177</strain>
    </source>
</reference>
<dbReference type="PANTHER" id="PTHR38926">
    <property type="entry name" value="F-BOX DOMAIN CONTAINING PROTEIN, EXPRESSED"/>
    <property type="match status" value="1"/>
</dbReference>
<protein>
    <recommendedName>
        <fullName evidence="3">F-box domain-containing protein</fullName>
    </recommendedName>
</protein>
<dbReference type="InterPro" id="IPR032675">
    <property type="entry name" value="LRR_dom_sf"/>
</dbReference>
<evidence type="ECO:0000313" key="2">
    <source>
        <dbReference type="Proteomes" id="UP001556367"/>
    </source>
</evidence>